<evidence type="ECO:0000256" key="2">
    <source>
        <dbReference type="SAM" id="Phobius"/>
    </source>
</evidence>
<dbReference type="PANTHER" id="PTHR28136">
    <property type="entry name" value="NUCLEUS EXPORT PROTEIN BRR6"/>
    <property type="match status" value="1"/>
</dbReference>
<keyword evidence="2" id="KW-0472">Membrane</keyword>
<feature type="region of interest" description="Disordered" evidence="1">
    <location>
        <begin position="413"/>
        <end position="457"/>
    </location>
</feature>
<accession>A0A0A8L2C5</accession>
<keyword evidence="2" id="KW-0812">Transmembrane</keyword>
<protein>
    <submittedName>
        <fullName evidence="4">WGS project CCBQ000000000 data, contig 00099</fullName>
    </submittedName>
</protein>
<dbReference type="InterPro" id="IPR018767">
    <property type="entry name" value="Brl1/Brr6_dom"/>
</dbReference>
<feature type="compositionally biased region" description="Basic and acidic residues" evidence="1">
    <location>
        <begin position="431"/>
        <end position="441"/>
    </location>
</feature>
<keyword evidence="5" id="KW-1185">Reference proteome</keyword>
<dbReference type="SMART" id="SM01042">
    <property type="entry name" value="Brr6_like_C_C"/>
    <property type="match status" value="1"/>
</dbReference>
<sequence length="457" mass="50926">MENFNALSLGSTAQNDNTLEESDLLAMSTLSISERKQPTRNELISKFQPYNPQCPSPLRATVIIPENDFVEDMEIDEVYDVSDVEDETSEAQTNTQNKVIKKTVSEDVLDDSILSAEIDDTASNCKDEQTRLIKAILSPTSLGIALATRDLDTKQEPQVEDPSLDNPSSNLEPISSNINRNVSSSSTSTSIHDLPFPSEENVQSRASNTTKPWRIQVQNHHHYYMLPNGPNRDSLYHETQPEYLEPLDQKALPVPWSSKSNPASKASYAFTSYLQLALNTITVMIICSTITAFAKAVRTDIKSTWDHKKLELDFESANCKVEYLANHCNQDEVVPALVDQCNQWGKCMSRNNDIYFRARTSLGARLFGEIINSLIEPLGWKALVVILVTLIIWCFSSNFLLGFMRAKSYYGTSAPQAQLPPSTEPSQAARPTDDEKSKKELSPNASQKLGITASSFN</sequence>
<feature type="region of interest" description="Disordered" evidence="1">
    <location>
        <begin position="152"/>
        <end position="204"/>
    </location>
</feature>
<dbReference type="Pfam" id="PF10104">
    <property type="entry name" value="Brr6_like_C_C"/>
    <property type="match status" value="1"/>
</dbReference>
<dbReference type="GO" id="GO:0055088">
    <property type="term" value="P:lipid homeostasis"/>
    <property type="evidence" value="ECO:0007669"/>
    <property type="project" value="InterPro"/>
</dbReference>
<feature type="compositionally biased region" description="Polar residues" evidence="1">
    <location>
        <begin position="413"/>
        <end position="426"/>
    </location>
</feature>
<feature type="transmembrane region" description="Helical" evidence="2">
    <location>
        <begin position="378"/>
        <end position="401"/>
    </location>
</feature>
<keyword evidence="2" id="KW-1133">Transmembrane helix</keyword>
<reference evidence="4 5" key="1">
    <citation type="submission" date="2014-03" db="EMBL/GenBank/DDBJ databases">
        <title>The genome of Kluyveromyces dobzhanskii.</title>
        <authorList>
            <person name="Nystedt B."/>
            <person name="Astrom S."/>
        </authorList>
    </citation>
    <scope>NUCLEOTIDE SEQUENCE [LARGE SCALE GENOMIC DNA]</scope>
    <source>
        <strain evidence="4 5">CBS 2104</strain>
    </source>
</reference>
<name>A0A0A8L2C5_9SACH</name>
<comment type="caution">
    <text evidence="4">The sequence shown here is derived from an EMBL/GenBank/DDBJ whole genome shotgun (WGS) entry which is preliminary data.</text>
</comment>
<feature type="compositionally biased region" description="Low complexity" evidence="1">
    <location>
        <begin position="174"/>
        <end position="191"/>
    </location>
</feature>
<feature type="domain" description="Brl1/Brr6" evidence="3">
    <location>
        <begin position="270"/>
        <end position="405"/>
    </location>
</feature>
<gene>
    <name evidence="4" type="ORF">KLDO_g1494</name>
</gene>
<dbReference type="OrthoDB" id="5961at2759"/>
<evidence type="ECO:0000313" key="4">
    <source>
        <dbReference type="EMBL" id="CDO93192.1"/>
    </source>
</evidence>
<dbReference type="GO" id="GO:0031965">
    <property type="term" value="C:nuclear membrane"/>
    <property type="evidence" value="ECO:0007669"/>
    <property type="project" value="InterPro"/>
</dbReference>
<proteinExistence type="predicted"/>
<dbReference type="Proteomes" id="UP000031516">
    <property type="component" value="Unassembled WGS sequence"/>
</dbReference>
<dbReference type="EMBL" id="CCBQ010000019">
    <property type="protein sequence ID" value="CDO93192.1"/>
    <property type="molecule type" value="Genomic_DNA"/>
</dbReference>
<dbReference type="AlphaFoldDB" id="A0A0A8L2C5"/>
<dbReference type="PANTHER" id="PTHR28136:SF1">
    <property type="entry name" value="NUCLEUS EXPORT PROTEIN BRL1"/>
    <property type="match status" value="1"/>
</dbReference>
<evidence type="ECO:0000259" key="3">
    <source>
        <dbReference type="SMART" id="SM01042"/>
    </source>
</evidence>
<feature type="compositionally biased region" description="Polar residues" evidence="1">
    <location>
        <begin position="443"/>
        <end position="457"/>
    </location>
</feature>
<organism evidence="4 5">
    <name type="scientific">Kluyveromyces dobzhanskii CBS 2104</name>
    <dbReference type="NCBI Taxonomy" id="1427455"/>
    <lineage>
        <taxon>Eukaryota</taxon>
        <taxon>Fungi</taxon>
        <taxon>Dikarya</taxon>
        <taxon>Ascomycota</taxon>
        <taxon>Saccharomycotina</taxon>
        <taxon>Saccharomycetes</taxon>
        <taxon>Saccharomycetales</taxon>
        <taxon>Saccharomycetaceae</taxon>
        <taxon>Kluyveromyces</taxon>
    </lineage>
</organism>
<dbReference type="GO" id="GO:0006998">
    <property type="term" value="P:nuclear envelope organization"/>
    <property type="evidence" value="ECO:0007669"/>
    <property type="project" value="InterPro"/>
</dbReference>
<dbReference type="InterPro" id="IPR040202">
    <property type="entry name" value="Brl1/Brr6"/>
</dbReference>
<evidence type="ECO:0000256" key="1">
    <source>
        <dbReference type="SAM" id="MobiDB-lite"/>
    </source>
</evidence>
<evidence type="ECO:0000313" key="5">
    <source>
        <dbReference type="Proteomes" id="UP000031516"/>
    </source>
</evidence>